<protein>
    <submittedName>
        <fullName evidence="3">Uncharacterized protein</fullName>
    </submittedName>
</protein>
<dbReference type="RefSeq" id="WP_155755996.1">
    <property type="nucleotide sequence ID" value="NZ_CAJUXZ010000001.1"/>
</dbReference>
<proteinExistence type="predicted"/>
<evidence type="ECO:0000313" key="4">
    <source>
        <dbReference type="Proteomes" id="UP001066327"/>
    </source>
</evidence>
<reference evidence="3" key="2">
    <citation type="submission" date="2023-07" db="EMBL/GenBank/DDBJ databases">
        <title>Genomic analysis of Rhodococcus opacus VOC-14 with glycol ethers degradation activity.</title>
        <authorList>
            <person name="Narkevich D.A."/>
            <person name="Hlushen A.M."/>
            <person name="Akhremchuk A.E."/>
            <person name="Sikolenko M.A."/>
            <person name="Valentovich L.N."/>
        </authorList>
    </citation>
    <scope>NUCLEOTIDE SEQUENCE</scope>
    <source>
        <strain evidence="3">VOC-14</strain>
    </source>
</reference>
<dbReference type="Proteomes" id="UP001066327">
    <property type="component" value="Unassembled WGS sequence"/>
</dbReference>
<reference evidence="2" key="1">
    <citation type="submission" date="2022-12" db="EMBL/GenBank/DDBJ databases">
        <authorList>
            <person name="Krivoruchko A.V."/>
            <person name="Elkin A."/>
        </authorList>
    </citation>
    <scope>NUCLEOTIDE SEQUENCE</scope>
    <source>
        <strain evidence="2">IEGM 249</strain>
    </source>
</reference>
<organism evidence="3 5">
    <name type="scientific">Rhodococcus opacus</name>
    <name type="common">Nocardia opaca</name>
    <dbReference type="NCBI Taxonomy" id="37919"/>
    <lineage>
        <taxon>Bacteria</taxon>
        <taxon>Bacillati</taxon>
        <taxon>Actinomycetota</taxon>
        <taxon>Actinomycetes</taxon>
        <taxon>Mycobacteriales</taxon>
        <taxon>Nocardiaceae</taxon>
        <taxon>Rhodococcus</taxon>
    </lineage>
</organism>
<evidence type="ECO:0000313" key="5">
    <source>
        <dbReference type="Proteomes" id="UP001231166"/>
    </source>
</evidence>
<evidence type="ECO:0000313" key="3">
    <source>
        <dbReference type="EMBL" id="WLF47131.1"/>
    </source>
</evidence>
<evidence type="ECO:0000313" key="2">
    <source>
        <dbReference type="EMBL" id="MCZ4583400.1"/>
    </source>
</evidence>
<dbReference type="AlphaFoldDB" id="A0AAX3YG24"/>
<sequence>MTDVPVECPARVNTTEWIKAHLERMGHADPAGDTRHEPDLRTHQPE</sequence>
<dbReference type="EMBL" id="CP130953">
    <property type="protein sequence ID" value="WLF47131.1"/>
    <property type="molecule type" value="Genomic_DNA"/>
</dbReference>
<dbReference type="EMBL" id="JAPWIS010000003">
    <property type="protein sequence ID" value="MCZ4583400.1"/>
    <property type="molecule type" value="Genomic_DNA"/>
</dbReference>
<evidence type="ECO:0000256" key="1">
    <source>
        <dbReference type="SAM" id="MobiDB-lite"/>
    </source>
</evidence>
<accession>A0AAX3YG24</accession>
<name>A0AAX3YG24_RHOOP</name>
<gene>
    <name evidence="2" type="ORF">O4328_06815</name>
    <name evidence="3" type="ORF">Q5707_35645</name>
</gene>
<feature type="region of interest" description="Disordered" evidence="1">
    <location>
        <begin position="23"/>
        <end position="46"/>
    </location>
</feature>
<keyword evidence="4" id="KW-1185">Reference proteome</keyword>
<dbReference type="Proteomes" id="UP001231166">
    <property type="component" value="Chromosome"/>
</dbReference>